<dbReference type="AlphaFoldDB" id="A0A9N9NQC8"/>
<organism evidence="1 2">
    <name type="scientific">Racocetra fulgida</name>
    <dbReference type="NCBI Taxonomy" id="60492"/>
    <lineage>
        <taxon>Eukaryota</taxon>
        <taxon>Fungi</taxon>
        <taxon>Fungi incertae sedis</taxon>
        <taxon>Mucoromycota</taxon>
        <taxon>Glomeromycotina</taxon>
        <taxon>Glomeromycetes</taxon>
        <taxon>Diversisporales</taxon>
        <taxon>Gigasporaceae</taxon>
        <taxon>Racocetra</taxon>
    </lineage>
</organism>
<protein>
    <submittedName>
        <fullName evidence="1">7499_t:CDS:1</fullName>
    </submittedName>
</protein>
<dbReference type="OrthoDB" id="10485282at2759"/>
<dbReference type="Proteomes" id="UP000789396">
    <property type="component" value="Unassembled WGS sequence"/>
</dbReference>
<dbReference type="Gene3D" id="3.30.420.40">
    <property type="match status" value="1"/>
</dbReference>
<dbReference type="EMBL" id="CAJVPZ010040808">
    <property type="protein sequence ID" value="CAG8760384.1"/>
    <property type="molecule type" value="Genomic_DNA"/>
</dbReference>
<comment type="caution">
    <text evidence="1">The sequence shown here is derived from an EMBL/GenBank/DDBJ whole genome shotgun (WGS) entry which is preliminary data.</text>
</comment>
<reference evidence="1" key="1">
    <citation type="submission" date="2021-06" db="EMBL/GenBank/DDBJ databases">
        <authorList>
            <person name="Kallberg Y."/>
            <person name="Tangrot J."/>
            <person name="Rosling A."/>
        </authorList>
    </citation>
    <scope>NUCLEOTIDE SEQUENCE</scope>
    <source>
        <strain evidence="1">IN212</strain>
    </source>
</reference>
<name>A0A9N9NQC8_9GLOM</name>
<evidence type="ECO:0000313" key="1">
    <source>
        <dbReference type="EMBL" id="CAG8760384.1"/>
    </source>
</evidence>
<proteinExistence type="predicted"/>
<sequence length="89" mass="10221">MQEFGKLIGEPDVLACISGLKDFERFTGNQINVVGGVSKNNEILQVLTDAFGMQVWWFIRQENIAIYKYLMKDRLGLEQIVIELQKISK</sequence>
<gene>
    <name evidence="1" type="ORF">RFULGI_LOCUS14266</name>
</gene>
<evidence type="ECO:0000313" key="2">
    <source>
        <dbReference type="Proteomes" id="UP000789396"/>
    </source>
</evidence>
<accession>A0A9N9NQC8</accession>
<keyword evidence="2" id="KW-1185">Reference proteome</keyword>
<feature type="non-terminal residue" evidence="1">
    <location>
        <position position="1"/>
    </location>
</feature>